<organism evidence="1">
    <name type="scientific">Arundo donax</name>
    <name type="common">Giant reed</name>
    <name type="synonym">Donax arundinaceus</name>
    <dbReference type="NCBI Taxonomy" id="35708"/>
    <lineage>
        <taxon>Eukaryota</taxon>
        <taxon>Viridiplantae</taxon>
        <taxon>Streptophyta</taxon>
        <taxon>Embryophyta</taxon>
        <taxon>Tracheophyta</taxon>
        <taxon>Spermatophyta</taxon>
        <taxon>Magnoliopsida</taxon>
        <taxon>Liliopsida</taxon>
        <taxon>Poales</taxon>
        <taxon>Poaceae</taxon>
        <taxon>PACMAD clade</taxon>
        <taxon>Arundinoideae</taxon>
        <taxon>Arundineae</taxon>
        <taxon>Arundo</taxon>
    </lineage>
</organism>
<sequence>MLYLRNFAVPLWQIAQTSCPVPNKSAVTVLVFTH</sequence>
<dbReference type="AlphaFoldDB" id="A0A0A9GT98"/>
<dbReference type="EMBL" id="GBRH01170119">
    <property type="protein sequence ID" value="JAE27777.1"/>
    <property type="molecule type" value="Transcribed_RNA"/>
</dbReference>
<protein>
    <submittedName>
        <fullName evidence="1">Uncharacterized protein</fullName>
    </submittedName>
</protein>
<reference evidence="1" key="2">
    <citation type="journal article" date="2015" name="Data Brief">
        <title>Shoot transcriptome of the giant reed, Arundo donax.</title>
        <authorList>
            <person name="Barrero R.A."/>
            <person name="Guerrero F.D."/>
            <person name="Moolhuijzen P."/>
            <person name="Goolsby J.A."/>
            <person name="Tidwell J."/>
            <person name="Bellgard S.E."/>
            <person name="Bellgard M.I."/>
        </authorList>
    </citation>
    <scope>NUCLEOTIDE SEQUENCE</scope>
    <source>
        <tissue evidence="1">Shoot tissue taken approximately 20 cm above the soil surface</tissue>
    </source>
</reference>
<accession>A0A0A9GT98</accession>
<reference evidence="1" key="1">
    <citation type="submission" date="2014-09" db="EMBL/GenBank/DDBJ databases">
        <authorList>
            <person name="Magalhaes I.L.F."/>
            <person name="Oliveira U."/>
            <person name="Santos F.R."/>
            <person name="Vidigal T.H.D.A."/>
            <person name="Brescovit A.D."/>
            <person name="Santos A.J."/>
        </authorList>
    </citation>
    <scope>NUCLEOTIDE SEQUENCE</scope>
    <source>
        <tissue evidence="1">Shoot tissue taken approximately 20 cm above the soil surface</tissue>
    </source>
</reference>
<name>A0A0A9GT98_ARUDO</name>
<proteinExistence type="predicted"/>
<evidence type="ECO:0000313" key="1">
    <source>
        <dbReference type="EMBL" id="JAE27777.1"/>
    </source>
</evidence>